<comment type="caution">
    <text evidence="1">The sequence shown here is derived from an EMBL/GenBank/DDBJ whole genome shotgun (WGS) entry which is preliminary data.</text>
</comment>
<name>A0AAV4H197_9GAST</name>
<reference evidence="1 2" key="1">
    <citation type="journal article" date="2021" name="Elife">
        <title>Chloroplast acquisition without the gene transfer in kleptoplastic sea slugs, Plakobranchus ocellatus.</title>
        <authorList>
            <person name="Maeda T."/>
            <person name="Takahashi S."/>
            <person name="Yoshida T."/>
            <person name="Shimamura S."/>
            <person name="Takaki Y."/>
            <person name="Nagai Y."/>
            <person name="Toyoda A."/>
            <person name="Suzuki Y."/>
            <person name="Arimoto A."/>
            <person name="Ishii H."/>
            <person name="Satoh N."/>
            <person name="Nishiyama T."/>
            <person name="Hasebe M."/>
            <person name="Maruyama T."/>
            <person name="Minagawa J."/>
            <person name="Obokata J."/>
            <person name="Shigenobu S."/>
        </authorList>
    </citation>
    <scope>NUCLEOTIDE SEQUENCE [LARGE SCALE GENOMIC DNA]</scope>
</reference>
<dbReference type="AlphaFoldDB" id="A0AAV4H197"/>
<accession>A0AAV4H197</accession>
<organism evidence="1 2">
    <name type="scientific">Elysia marginata</name>
    <dbReference type="NCBI Taxonomy" id="1093978"/>
    <lineage>
        <taxon>Eukaryota</taxon>
        <taxon>Metazoa</taxon>
        <taxon>Spiralia</taxon>
        <taxon>Lophotrochozoa</taxon>
        <taxon>Mollusca</taxon>
        <taxon>Gastropoda</taxon>
        <taxon>Heterobranchia</taxon>
        <taxon>Euthyneura</taxon>
        <taxon>Panpulmonata</taxon>
        <taxon>Sacoglossa</taxon>
        <taxon>Placobranchoidea</taxon>
        <taxon>Plakobranchidae</taxon>
        <taxon>Elysia</taxon>
    </lineage>
</organism>
<dbReference type="Proteomes" id="UP000762676">
    <property type="component" value="Unassembled WGS sequence"/>
</dbReference>
<keyword evidence="2" id="KW-1185">Reference proteome</keyword>
<sequence>MGLSEWVSEELVELRWKELIKEIMTSVIKGLKLDYSDENCVWFFNTCLIGLLFWSVPTRTGALAAQGSMDKGQMMAALKERMNLTDPLPDEPHFATNDET</sequence>
<evidence type="ECO:0000313" key="1">
    <source>
        <dbReference type="EMBL" id="GFR91648.1"/>
    </source>
</evidence>
<proteinExistence type="predicted"/>
<gene>
    <name evidence="1" type="ORF">ElyMa_000848600</name>
</gene>
<dbReference type="EMBL" id="BMAT01001742">
    <property type="protein sequence ID" value="GFR91648.1"/>
    <property type="molecule type" value="Genomic_DNA"/>
</dbReference>
<evidence type="ECO:0000313" key="2">
    <source>
        <dbReference type="Proteomes" id="UP000762676"/>
    </source>
</evidence>
<protein>
    <submittedName>
        <fullName evidence="1">Uncharacterized protein</fullName>
    </submittedName>
</protein>